<evidence type="ECO:0000313" key="2">
    <source>
        <dbReference type="EMBL" id="ETW93185.1"/>
    </source>
</evidence>
<keyword evidence="1" id="KW-0812">Transmembrane</keyword>
<dbReference type="InterPro" id="IPR045584">
    <property type="entry name" value="Pilin-like"/>
</dbReference>
<dbReference type="HOGENOM" id="CLU_144020_0_0_7"/>
<dbReference type="Pfam" id="PF07963">
    <property type="entry name" value="N_methyl"/>
    <property type="match status" value="1"/>
</dbReference>
<keyword evidence="1" id="KW-1133">Transmembrane helix</keyword>
<dbReference type="NCBIfam" id="TIGR02532">
    <property type="entry name" value="IV_pilin_GFxxxE"/>
    <property type="match status" value="1"/>
</dbReference>
<organism evidence="2 3">
    <name type="scientific">Candidatus Entotheonella gemina</name>
    <dbReference type="NCBI Taxonomy" id="1429439"/>
    <lineage>
        <taxon>Bacteria</taxon>
        <taxon>Pseudomonadati</taxon>
        <taxon>Nitrospinota/Tectimicrobiota group</taxon>
        <taxon>Candidatus Tectimicrobiota</taxon>
        <taxon>Candidatus Entotheonellia</taxon>
        <taxon>Candidatus Entotheonellales</taxon>
        <taxon>Candidatus Entotheonellaceae</taxon>
        <taxon>Candidatus Entotheonella</taxon>
    </lineage>
</organism>
<sequence>MPALTYRHIRTIAGFSIIELLVVMMIISLLAIVASPTMSAYLERVRVAKGVSVGRTVQASLASVSTTSEGYQYPATISSYGELTVLINANGGQLQNTESETGMEFRQYTALDTDGDSTVDSYTMSFKVMNVSPQRPGWCITIQPSGVERCPPQ</sequence>
<feature type="transmembrane region" description="Helical" evidence="1">
    <location>
        <begin position="12"/>
        <end position="34"/>
    </location>
</feature>
<dbReference type="SUPFAM" id="SSF54523">
    <property type="entry name" value="Pili subunits"/>
    <property type="match status" value="1"/>
</dbReference>
<keyword evidence="1" id="KW-0472">Membrane</keyword>
<dbReference type="Gene3D" id="3.30.700.10">
    <property type="entry name" value="Glycoprotein, Type 4 Pilin"/>
    <property type="match status" value="1"/>
</dbReference>
<evidence type="ECO:0008006" key="4">
    <source>
        <dbReference type="Google" id="ProtNLM"/>
    </source>
</evidence>
<evidence type="ECO:0000256" key="1">
    <source>
        <dbReference type="SAM" id="Phobius"/>
    </source>
</evidence>
<protein>
    <recommendedName>
        <fullName evidence="4">General secretion pathway GspH domain-containing protein</fullName>
    </recommendedName>
</protein>
<accession>W4L670</accession>
<proteinExistence type="predicted"/>
<name>W4L670_9BACT</name>
<dbReference type="EMBL" id="AZHX01002702">
    <property type="protein sequence ID" value="ETW93185.1"/>
    <property type="molecule type" value="Genomic_DNA"/>
</dbReference>
<evidence type="ECO:0000313" key="3">
    <source>
        <dbReference type="Proteomes" id="UP000019140"/>
    </source>
</evidence>
<comment type="caution">
    <text evidence="2">The sequence shown here is derived from an EMBL/GenBank/DDBJ whole genome shotgun (WGS) entry which is preliminary data.</text>
</comment>
<dbReference type="Proteomes" id="UP000019140">
    <property type="component" value="Unassembled WGS sequence"/>
</dbReference>
<dbReference type="AlphaFoldDB" id="W4L670"/>
<gene>
    <name evidence="2" type="ORF">ETSY2_51875</name>
</gene>
<keyword evidence="3" id="KW-1185">Reference proteome</keyword>
<reference evidence="2 3" key="1">
    <citation type="journal article" date="2014" name="Nature">
        <title>An environmental bacterial taxon with a large and distinct metabolic repertoire.</title>
        <authorList>
            <person name="Wilson M.C."/>
            <person name="Mori T."/>
            <person name="Ruckert C."/>
            <person name="Uria A.R."/>
            <person name="Helf M.J."/>
            <person name="Takada K."/>
            <person name="Gernert C."/>
            <person name="Steffens U.A."/>
            <person name="Heycke N."/>
            <person name="Schmitt S."/>
            <person name="Rinke C."/>
            <person name="Helfrich E.J."/>
            <person name="Brachmann A.O."/>
            <person name="Gurgui C."/>
            <person name="Wakimoto T."/>
            <person name="Kracht M."/>
            <person name="Crusemann M."/>
            <person name="Hentschel U."/>
            <person name="Abe I."/>
            <person name="Matsunaga S."/>
            <person name="Kalinowski J."/>
            <person name="Takeyama H."/>
            <person name="Piel J."/>
        </authorList>
    </citation>
    <scope>NUCLEOTIDE SEQUENCE [LARGE SCALE GENOMIC DNA]</scope>
    <source>
        <strain evidence="3">TSY2</strain>
    </source>
</reference>
<dbReference type="InterPro" id="IPR012902">
    <property type="entry name" value="N_methyl_site"/>
</dbReference>